<feature type="compositionally biased region" description="Polar residues" evidence="1">
    <location>
        <begin position="38"/>
        <end position="48"/>
    </location>
</feature>
<evidence type="ECO:0000313" key="3">
    <source>
        <dbReference type="Proteomes" id="UP000325315"/>
    </source>
</evidence>
<feature type="compositionally biased region" description="Basic and acidic residues" evidence="1">
    <location>
        <begin position="1"/>
        <end position="11"/>
    </location>
</feature>
<sequence length="146" mass="16215">MHKTVNPDKLHFTRSTRGIHGRVTRGYGRGRRGARAGSLTSKNMPNFDTSESLISPATATGSHDHAARDDVLSQAMLQILERVTGPNTRSEGRRSNGAEIFRGVTRVAPNMAEYWMEATERIMGDLDFIVELKLKGTISLLRDEAY</sequence>
<keyword evidence="3" id="KW-1185">Reference proteome</keyword>
<proteinExistence type="predicted"/>
<comment type="caution">
    <text evidence="2">The sequence shown here is derived from an EMBL/GenBank/DDBJ whole genome shotgun (WGS) entry which is preliminary data.</text>
</comment>
<dbReference type="Proteomes" id="UP000325315">
    <property type="component" value="Unassembled WGS sequence"/>
</dbReference>
<organism evidence="2 3">
    <name type="scientific">Gossypium australe</name>
    <dbReference type="NCBI Taxonomy" id="47621"/>
    <lineage>
        <taxon>Eukaryota</taxon>
        <taxon>Viridiplantae</taxon>
        <taxon>Streptophyta</taxon>
        <taxon>Embryophyta</taxon>
        <taxon>Tracheophyta</taxon>
        <taxon>Spermatophyta</taxon>
        <taxon>Magnoliopsida</taxon>
        <taxon>eudicotyledons</taxon>
        <taxon>Gunneridae</taxon>
        <taxon>Pentapetalae</taxon>
        <taxon>rosids</taxon>
        <taxon>malvids</taxon>
        <taxon>Malvales</taxon>
        <taxon>Malvaceae</taxon>
        <taxon>Malvoideae</taxon>
        <taxon>Gossypium</taxon>
    </lineage>
</organism>
<gene>
    <name evidence="2" type="ORF">EPI10_023183</name>
</gene>
<accession>A0A5B6VTD5</accession>
<dbReference type="EMBL" id="SMMG02000005">
    <property type="protein sequence ID" value="KAA3472729.1"/>
    <property type="molecule type" value="Genomic_DNA"/>
</dbReference>
<evidence type="ECO:0000313" key="2">
    <source>
        <dbReference type="EMBL" id="KAA3472729.1"/>
    </source>
</evidence>
<reference evidence="3" key="1">
    <citation type="journal article" date="2019" name="Plant Biotechnol. J.">
        <title>Genome sequencing of the Australian wild diploid species Gossypium australe highlights disease resistance and delayed gland morphogenesis.</title>
        <authorList>
            <person name="Cai Y."/>
            <person name="Cai X."/>
            <person name="Wang Q."/>
            <person name="Wang P."/>
            <person name="Zhang Y."/>
            <person name="Cai C."/>
            <person name="Xu Y."/>
            <person name="Wang K."/>
            <person name="Zhou Z."/>
            <person name="Wang C."/>
            <person name="Geng S."/>
            <person name="Li B."/>
            <person name="Dong Q."/>
            <person name="Hou Y."/>
            <person name="Wang H."/>
            <person name="Ai P."/>
            <person name="Liu Z."/>
            <person name="Yi F."/>
            <person name="Sun M."/>
            <person name="An G."/>
            <person name="Cheng J."/>
            <person name="Zhang Y."/>
            <person name="Shi Q."/>
            <person name="Xie Y."/>
            <person name="Shi X."/>
            <person name="Chang Y."/>
            <person name="Huang F."/>
            <person name="Chen Y."/>
            <person name="Hong S."/>
            <person name="Mi L."/>
            <person name="Sun Q."/>
            <person name="Zhang L."/>
            <person name="Zhou B."/>
            <person name="Peng R."/>
            <person name="Zhang X."/>
            <person name="Liu F."/>
        </authorList>
    </citation>
    <scope>NUCLEOTIDE SEQUENCE [LARGE SCALE GENOMIC DNA]</scope>
    <source>
        <strain evidence="3">cv. PA1801</strain>
    </source>
</reference>
<dbReference type="AlphaFoldDB" id="A0A5B6VTD5"/>
<feature type="compositionally biased region" description="Basic residues" evidence="1">
    <location>
        <begin position="12"/>
        <end position="34"/>
    </location>
</feature>
<evidence type="ECO:0000256" key="1">
    <source>
        <dbReference type="SAM" id="MobiDB-lite"/>
    </source>
</evidence>
<protein>
    <submittedName>
        <fullName evidence="2">1-phosphatidylinositol-4,5-bisphosphate phosphodiesterase beta-2</fullName>
    </submittedName>
</protein>
<feature type="region of interest" description="Disordered" evidence="1">
    <location>
        <begin position="1"/>
        <end position="48"/>
    </location>
</feature>
<name>A0A5B6VTD5_9ROSI</name>